<dbReference type="Gene3D" id="3.40.50.2020">
    <property type="match status" value="1"/>
</dbReference>
<evidence type="ECO:0000313" key="4">
    <source>
        <dbReference type="Proteomes" id="UP000036045"/>
    </source>
</evidence>
<dbReference type="Proteomes" id="UP000036045">
    <property type="component" value="Unassembled WGS sequence"/>
</dbReference>
<dbReference type="SUPFAM" id="SSF53271">
    <property type="entry name" value="PRTase-like"/>
    <property type="match status" value="1"/>
</dbReference>
<dbReference type="PANTHER" id="PTHR47505">
    <property type="entry name" value="DNA UTILIZATION PROTEIN YHGH"/>
    <property type="match status" value="1"/>
</dbReference>
<sequence length="230" mass="26322">MICVICLAPVIPEFNWTYLFSKAPECYLCAGCKEKLAVIKGETCRICGRSLQFLESVHVKEGMCYDCQKWEDEEEWKGILQSNQSLFLYNDFLKETIARFKYRGDYNIAAAFVSFLPKDFGKNKVVMPIPLSDERLYERGFNQVEAVLFYAKVPYVNGLVRIHSEKQSKKTRKQRLQIGNIFKIEQKEAVIAQDIILVDDIYTTGATLRNAAKVLKEAGAKSITSFTIAR</sequence>
<comment type="caution">
    <text evidence="3">The sequence shown here is derived from an EMBL/GenBank/DDBJ whole genome shotgun (WGS) entry which is preliminary data.</text>
</comment>
<evidence type="ECO:0000259" key="2">
    <source>
        <dbReference type="Pfam" id="PF00156"/>
    </source>
</evidence>
<keyword evidence="3" id="KW-0808">Transferase</keyword>
<keyword evidence="4" id="KW-1185">Reference proteome</keyword>
<dbReference type="CDD" id="cd06223">
    <property type="entry name" value="PRTases_typeI"/>
    <property type="match status" value="1"/>
</dbReference>
<dbReference type="AlphaFoldDB" id="A0A0J1L5P9"/>
<dbReference type="GO" id="GO:0016757">
    <property type="term" value="F:glycosyltransferase activity"/>
    <property type="evidence" value="ECO:0007669"/>
    <property type="project" value="UniProtKB-KW"/>
</dbReference>
<protein>
    <submittedName>
        <fullName evidence="3">Phosphoribosyltransferase</fullName>
    </submittedName>
</protein>
<dbReference type="PANTHER" id="PTHR47505:SF1">
    <property type="entry name" value="DNA UTILIZATION PROTEIN YHGH"/>
    <property type="match status" value="1"/>
</dbReference>
<proteinExistence type="inferred from homology"/>
<name>A0A0J1L5P9_NIACI</name>
<evidence type="ECO:0000256" key="1">
    <source>
        <dbReference type="ARBA" id="ARBA00008007"/>
    </source>
</evidence>
<evidence type="ECO:0000313" key="3">
    <source>
        <dbReference type="EMBL" id="KLV24245.1"/>
    </source>
</evidence>
<dbReference type="InterPro" id="IPR000836">
    <property type="entry name" value="PRTase_dom"/>
</dbReference>
<accession>A0A0J1L5P9</accession>
<dbReference type="OrthoDB" id="9779910at2"/>
<keyword evidence="3" id="KW-0328">Glycosyltransferase</keyword>
<dbReference type="PATRIC" id="fig|1397.4.peg.2333"/>
<dbReference type="InterPro" id="IPR029057">
    <property type="entry name" value="PRTase-like"/>
</dbReference>
<dbReference type="Pfam" id="PF00156">
    <property type="entry name" value="Pribosyltran"/>
    <property type="match status" value="1"/>
</dbReference>
<gene>
    <name evidence="3" type="ORF">ABW02_18115</name>
</gene>
<reference evidence="3 4" key="1">
    <citation type="submission" date="2015-05" db="EMBL/GenBank/DDBJ databases">
        <title>Whole genome sequence and identification of bacterial endophytes from Costus igneus.</title>
        <authorList>
            <person name="Lee Y.P."/>
            <person name="Gan H.M."/>
            <person name="Eng W."/>
            <person name="Wheatley M.S."/>
            <person name="Caraballo A."/>
            <person name="Polter S."/>
            <person name="Savka M.A."/>
            <person name="Hudson A.O."/>
        </authorList>
    </citation>
    <scope>NUCLEOTIDE SEQUENCE [LARGE SCALE GENOMIC DNA]</scope>
    <source>
        <strain evidence="3 4">RIT379</strain>
    </source>
</reference>
<dbReference type="InterPro" id="IPR051910">
    <property type="entry name" value="ComF/GntX_DNA_util-trans"/>
</dbReference>
<comment type="similarity">
    <text evidence="1">Belongs to the ComF/GntX family.</text>
</comment>
<dbReference type="RefSeq" id="WP_047943676.1">
    <property type="nucleotide sequence ID" value="NZ_JBCLPU010000007.1"/>
</dbReference>
<feature type="domain" description="Phosphoribosyltransferase" evidence="2">
    <location>
        <begin position="159"/>
        <end position="229"/>
    </location>
</feature>
<dbReference type="EMBL" id="LDPH01000021">
    <property type="protein sequence ID" value="KLV24245.1"/>
    <property type="molecule type" value="Genomic_DNA"/>
</dbReference>
<organism evidence="3 4">
    <name type="scientific">Niallia circulans</name>
    <name type="common">Bacillus circulans</name>
    <dbReference type="NCBI Taxonomy" id="1397"/>
    <lineage>
        <taxon>Bacteria</taxon>
        <taxon>Bacillati</taxon>
        <taxon>Bacillota</taxon>
        <taxon>Bacilli</taxon>
        <taxon>Bacillales</taxon>
        <taxon>Bacillaceae</taxon>
        <taxon>Niallia</taxon>
    </lineage>
</organism>